<dbReference type="OrthoDB" id="3239511at2759"/>
<dbReference type="AlphaFoldDB" id="A0A0C9THJ6"/>
<accession>A0A0C9THJ6</accession>
<feature type="non-terminal residue" evidence="1">
    <location>
        <position position="1"/>
    </location>
</feature>
<protein>
    <submittedName>
        <fullName evidence="1">Unplaced genomic scaffold PAXINscaffold_560, whole genome shotgun sequence</fullName>
    </submittedName>
</protein>
<reference evidence="1 2" key="1">
    <citation type="submission" date="2014-06" db="EMBL/GenBank/DDBJ databases">
        <authorList>
            <consortium name="DOE Joint Genome Institute"/>
            <person name="Kuo A."/>
            <person name="Kohler A."/>
            <person name="Nagy L.G."/>
            <person name="Floudas D."/>
            <person name="Copeland A."/>
            <person name="Barry K.W."/>
            <person name="Cichocki N."/>
            <person name="Veneault-Fourrey C."/>
            <person name="LaButti K."/>
            <person name="Lindquist E.A."/>
            <person name="Lipzen A."/>
            <person name="Lundell T."/>
            <person name="Morin E."/>
            <person name="Murat C."/>
            <person name="Sun H."/>
            <person name="Tunlid A."/>
            <person name="Henrissat B."/>
            <person name="Grigoriev I.V."/>
            <person name="Hibbett D.S."/>
            <person name="Martin F."/>
            <person name="Nordberg H.P."/>
            <person name="Cantor M.N."/>
            <person name="Hua S.X."/>
        </authorList>
    </citation>
    <scope>NUCLEOTIDE SEQUENCE [LARGE SCALE GENOMIC DNA]</scope>
    <source>
        <strain evidence="1 2">ATCC 200175</strain>
    </source>
</reference>
<reference evidence="2" key="2">
    <citation type="submission" date="2015-01" db="EMBL/GenBank/DDBJ databases">
        <title>Evolutionary Origins and Diversification of the Mycorrhizal Mutualists.</title>
        <authorList>
            <consortium name="DOE Joint Genome Institute"/>
            <consortium name="Mycorrhizal Genomics Consortium"/>
            <person name="Kohler A."/>
            <person name="Kuo A."/>
            <person name="Nagy L.G."/>
            <person name="Floudas D."/>
            <person name="Copeland A."/>
            <person name="Barry K.W."/>
            <person name="Cichocki N."/>
            <person name="Veneault-Fourrey C."/>
            <person name="LaButti K."/>
            <person name="Lindquist E.A."/>
            <person name="Lipzen A."/>
            <person name="Lundell T."/>
            <person name="Morin E."/>
            <person name="Murat C."/>
            <person name="Riley R."/>
            <person name="Ohm R."/>
            <person name="Sun H."/>
            <person name="Tunlid A."/>
            <person name="Henrissat B."/>
            <person name="Grigoriev I.V."/>
            <person name="Hibbett D.S."/>
            <person name="Martin F."/>
        </authorList>
    </citation>
    <scope>NUCLEOTIDE SEQUENCE [LARGE SCALE GENOMIC DNA]</scope>
    <source>
        <strain evidence="2">ATCC 200175</strain>
    </source>
</reference>
<keyword evidence="2" id="KW-1185">Reference proteome</keyword>
<dbReference type="HOGENOM" id="CLU_132233_1_0_1"/>
<dbReference type="EMBL" id="KN819882">
    <property type="protein sequence ID" value="KIJ07472.1"/>
    <property type="molecule type" value="Genomic_DNA"/>
</dbReference>
<name>A0A0C9THJ6_PAXIN</name>
<evidence type="ECO:0000313" key="2">
    <source>
        <dbReference type="Proteomes" id="UP000053647"/>
    </source>
</evidence>
<sequence>LKVNYESKMDWRQATDYIRCNPSFHGKPHYDSVLFQISVEKVAFARLVFMFSCNIPSFGTYDFALVRPLTADISANWNLFDEAFRLTHVKARPCAASMFIPIRSIVRGALLYPDPKHKDKLLVVEHVDGDMFLHMKEWTVDIH</sequence>
<proteinExistence type="predicted"/>
<evidence type="ECO:0000313" key="1">
    <source>
        <dbReference type="EMBL" id="KIJ07472.1"/>
    </source>
</evidence>
<organism evidence="1 2">
    <name type="scientific">Paxillus involutus ATCC 200175</name>
    <dbReference type="NCBI Taxonomy" id="664439"/>
    <lineage>
        <taxon>Eukaryota</taxon>
        <taxon>Fungi</taxon>
        <taxon>Dikarya</taxon>
        <taxon>Basidiomycota</taxon>
        <taxon>Agaricomycotina</taxon>
        <taxon>Agaricomycetes</taxon>
        <taxon>Agaricomycetidae</taxon>
        <taxon>Boletales</taxon>
        <taxon>Paxilineae</taxon>
        <taxon>Paxillaceae</taxon>
        <taxon>Paxillus</taxon>
    </lineage>
</organism>
<dbReference type="Proteomes" id="UP000053647">
    <property type="component" value="Unassembled WGS sequence"/>
</dbReference>
<gene>
    <name evidence="1" type="ORF">PAXINDRAFT_90348</name>
</gene>